<sequence length="262" mass="29739">MEAMNRFLEKFGRRSILSKELTLANRKSRTTIKHYLEKSSVIPLHIRTLQAFASSAKFEESWRAFNVEGVLDHRVLAKLDACPVDVDWWDAQLSELLSQAGVRLTDDSARTKLVALAMKLVLQESGAEEVHCECQLLAHHHAVHPSAVGLFPYFACSTRPCYACRWYYGAYKSASPGVRATLTYYPKSEGRSHHWQGPWVFAHPNGHTLSDSIMATMIKFTIYRIGEHLLEQGRAWRSSLYPVRLPPHNGLGTKDDTAEPRF</sequence>
<dbReference type="InParanoid" id="A0A067N9V3"/>
<accession>A0A067N9V3</accession>
<protein>
    <submittedName>
        <fullName evidence="1">Uncharacterized protein</fullName>
    </submittedName>
</protein>
<dbReference type="InterPro" id="IPR027796">
    <property type="entry name" value="OTT_1508_deam-like"/>
</dbReference>
<gene>
    <name evidence="1" type="ORF">BOTBODRAFT_183586</name>
</gene>
<reference evidence="2" key="1">
    <citation type="journal article" date="2014" name="Proc. Natl. Acad. Sci. U.S.A.">
        <title>Extensive sampling of basidiomycete genomes demonstrates inadequacy of the white-rot/brown-rot paradigm for wood decay fungi.</title>
        <authorList>
            <person name="Riley R."/>
            <person name="Salamov A.A."/>
            <person name="Brown D.W."/>
            <person name="Nagy L.G."/>
            <person name="Floudas D."/>
            <person name="Held B.W."/>
            <person name="Levasseur A."/>
            <person name="Lombard V."/>
            <person name="Morin E."/>
            <person name="Otillar R."/>
            <person name="Lindquist E.A."/>
            <person name="Sun H."/>
            <person name="LaButti K.M."/>
            <person name="Schmutz J."/>
            <person name="Jabbour D."/>
            <person name="Luo H."/>
            <person name="Baker S.E."/>
            <person name="Pisabarro A.G."/>
            <person name="Walton J.D."/>
            <person name="Blanchette R.A."/>
            <person name="Henrissat B."/>
            <person name="Martin F."/>
            <person name="Cullen D."/>
            <person name="Hibbett D.S."/>
            <person name="Grigoriev I.V."/>
        </authorList>
    </citation>
    <scope>NUCLEOTIDE SEQUENCE [LARGE SCALE GENOMIC DNA]</scope>
    <source>
        <strain evidence="2">FD-172 SS1</strain>
    </source>
</reference>
<organism evidence="1 2">
    <name type="scientific">Botryobasidium botryosum (strain FD-172 SS1)</name>
    <dbReference type="NCBI Taxonomy" id="930990"/>
    <lineage>
        <taxon>Eukaryota</taxon>
        <taxon>Fungi</taxon>
        <taxon>Dikarya</taxon>
        <taxon>Basidiomycota</taxon>
        <taxon>Agaricomycotina</taxon>
        <taxon>Agaricomycetes</taxon>
        <taxon>Cantharellales</taxon>
        <taxon>Botryobasidiaceae</taxon>
        <taxon>Botryobasidium</taxon>
    </lineage>
</organism>
<dbReference type="AlphaFoldDB" id="A0A067N9V3"/>
<evidence type="ECO:0000313" key="2">
    <source>
        <dbReference type="Proteomes" id="UP000027195"/>
    </source>
</evidence>
<dbReference type="Proteomes" id="UP000027195">
    <property type="component" value="Unassembled WGS sequence"/>
</dbReference>
<dbReference type="Pfam" id="PF14441">
    <property type="entry name" value="OTT_1508_deam"/>
    <property type="match status" value="1"/>
</dbReference>
<evidence type="ECO:0000313" key="1">
    <source>
        <dbReference type="EMBL" id="KDQ20872.1"/>
    </source>
</evidence>
<dbReference type="HOGENOM" id="CLU_1061698_0_0_1"/>
<keyword evidence="2" id="KW-1185">Reference proteome</keyword>
<name>A0A067N9V3_BOTB1</name>
<proteinExistence type="predicted"/>
<dbReference type="EMBL" id="KL198017">
    <property type="protein sequence ID" value="KDQ20872.1"/>
    <property type="molecule type" value="Genomic_DNA"/>
</dbReference>